<dbReference type="AlphaFoldDB" id="A0A1I1YZJ8"/>
<evidence type="ECO:0000313" key="2">
    <source>
        <dbReference type="Proteomes" id="UP000199517"/>
    </source>
</evidence>
<dbReference type="RefSeq" id="WP_434802688.1">
    <property type="nucleotide sequence ID" value="NZ_FOMQ01000021.1"/>
</dbReference>
<evidence type="ECO:0000313" key="1">
    <source>
        <dbReference type="EMBL" id="SFE24408.1"/>
    </source>
</evidence>
<dbReference type="STRING" id="32040.SAMN04489710_12138"/>
<dbReference type="EMBL" id="FOMQ01000021">
    <property type="protein sequence ID" value="SFE24408.1"/>
    <property type="molecule type" value="Genomic_DNA"/>
</dbReference>
<name>A0A1I1YZJ8_9BURK</name>
<gene>
    <name evidence="1" type="ORF">SAMN04489710_12138</name>
</gene>
<protein>
    <submittedName>
        <fullName evidence="1">Curli biogenesis system outer membrane secretion channel CsgG</fullName>
    </submittedName>
</protein>
<dbReference type="GO" id="GO:0030288">
    <property type="term" value="C:outer membrane-bounded periplasmic space"/>
    <property type="evidence" value="ECO:0007669"/>
    <property type="project" value="InterPro"/>
</dbReference>
<keyword evidence="2" id="KW-1185">Reference proteome</keyword>
<sequence>MRMDRKVMVVGIAALALAACGEKKTELGQGGSVVSGSAGPQGAQNAARELVRCDAPVATLALAENPNGYVMGSGYQLPASPVPLVKLLAQQSGCFRVVDRAAGLRGTVQEQDLRDAGVLRKDTTVHKGRGYEAQYTLTPSLTFSEQNAGRGIGGILAMIPVLRDMAGLIGLAEQVKLKEAQTALLLSDNETTEQVAAATGSARTTDLGVGGLVIGRLGGGAGAGWSNTNEGKVIAAAFLDAHNQLVTQVRALQAKDMPPPVAVRKPPAG</sequence>
<dbReference type="PROSITE" id="PS51257">
    <property type="entry name" value="PROKAR_LIPOPROTEIN"/>
    <property type="match status" value="1"/>
</dbReference>
<dbReference type="Pfam" id="PF03783">
    <property type="entry name" value="CsgG"/>
    <property type="match status" value="1"/>
</dbReference>
<dbReference type="InterPro" id="IPR005534">
    <property type="entry name" value="Curli_assmbl/transp-comp_CsgG"/>
</dbReference>
<accession>A0A1I1YZJ8</accession>
<dbReference type="Proteomes" id="UP000199517">
    <property type="component" value="Unassembled WGS sequence"/>
</dbReference>
<reference evidence="2" key="1">
    <citation type="submission" date="2016-10" db="EMBL/GenBank/DDBJ databases">
        <authorList>
            <person name="Varghese N."/>
            <person name="Submissions S."/>
        </authorList>
    </citation>
    <scope>NUCLEOTIDE SEQUENCE [LARGE SCALE GENOMIC DNA]</scope>
    <source>
        <strain evidence="2">DSM 7481</strain>
    </source>
</reference>
<organism evidence="1 2">
    <name type="scientific">Paracidovorax konjaci</name>
    <dbReference type="NCBI Taxonomy" id="32040"/>
    <lineage>
        <taxon>Bacteria</taxon>
        <taxon>Pseudomonadati</taxon>
        <taxon>Pseudomonadota</taxon>
        <taxon>Betaproteobacteria</taxon>
        <taxon>Burkholderiales</taxon>
        <taxon>Comamonadaceae</taxon>
        <taxon>Paracidovorax</taxon>
    </lineage>
</organism>
<proteinExistence type="predicted"/>